<keyword evidence="2" id="KW-0812">Transmembrane</keyword>
<evidence type="ECO:0000313" key="4">
    <source>
        <dbReference type="EMBL" id="TCD62551.1"/>
    </source>
</evidence>
<proteinExistence type="predicted"/>
<organism evidence="4 5">
    <name type="scientific">Steccherinum ochraceum</name>
    <dbReference type="NCBI Taxonomy" id="92696"/>
    <lineage>
        <taxon>Eukaryota</taxon>
        <taxon>Fungi</taxon>
        <taxon>Dikarya</taxon>
        <taxon>Basidiomycota</taxon>
        <taxon>Agaricomycotina</taxon>
        <taxon>Agaricomycetes</taxon>
        <taxon>Polyporales</taxon>
        <taxon>Steccherinaceae</taxon>
        <taxon>Steccherinum</taxon>
    </lineage>
</organism>
<feature type="region of interest" description="Disordered" evidence="1">
    <location>
        <begin position="161"/>
        <end position="184"/>
    </location>
</feature>
<gene>
    <name evidence="4" type="ORF">EIP91_006756</name>
</gene>
<dbReference type="AlphaFoldDB" id="A0A4R0R593"/>
<feature type="non-terminal residue" evidence="4">
    <location>
        <position position="231"/>
    </location>
</feature>
<keyword evidence="5" id="KW-1185">Reference proteome</keyword>
<evidence type="ECO:0000313" key="5">
    <source>
        <dbReference type="Proteomes" id="UP000292702"/>
    </source>
</evidence>
<evidence type="ECO:0000256" key="1">
    <source>
        <dbReference type="SAM" id="MobiDB-lite"/>
    </source>
</evidence>
<dbReference type="EMBL" id="RWJN01000362">
    <property type="protein sequence ID" value="TCD62551.1"/>
    <property type="molecule type" value="Genomic_DNA"/>
</dbReference>
<comment type="caution">
    <text evidence="4">The sequence shown here is derived from an EMBL/GenBank/DDBJ whole genome shotgun (WGS) entry which is preliminary data.</text>
</comment>
<keyword evidence="2" id="KW-1133">Transmembrane helix</keyword>
<feature type="chain" id="PRO_5020408535" evidence="3">
    <location>
        <begin position="25"/>
        <end position="231"/>
    </location>
</feature>
<protein>
    <submittedName>
        <fullName evidence="4">Uncharacterized protein</fullName>
    </submittedName>
</protein>
<reference evidence="4 5" key="1">
    <citation type="submission" date="2018-11" db="EMBL/GenBank/DDBJ databases">
        <title>Genome assembly of Steccherinum ochraceum LE-BIN_3174, the white-rot fungus of the Steccherinaceae family (The Residual Polyporoid clade, Polyporales, Basidiomycota).</title>
        <authorList>
            <person name="Fedorova T.V."/>
            <person name="Glazunova O.A."/>
            <person name="Landesman E.O."/>
            <person name="Moiseenko K.V."/>
            <person name="Psurtseva N.V."/>
            <person name="Savinova O.S."/>
            <person name="Shakhova N.V."/>
            <person name="Tyazhelova T.V."/>
            <person name="Vasina D.V."/>
        </authorList>
    </citation>
    <scope>NUCLEOTIDE SEQUENCE [LARGE SCALE GENOMIC DNA]</scope>
    <source>
        <strain evidence="4 5">LE-BIN_3174</strain>
    </source>
</reference>
<evidence type="ECO:0000256" key="2">
    <source>
        <dbReference type="SAM" id="Phobius"/>
    </source>
</evidence>
<evidence type="ECO:0000256" key="3">
    <source>
        <dbReference type="SAM" id="SignalP"/>
    </source>
</evidence>
<name>A0A4R0R593_9APHY</name>
<feature type="transmembrane region" description="Helical" evidence="2">
    <location>
        <begin position="206"/>
        <end position="229"/>
    </location>
</feature>
<feature type="non-terminal residue" evidence="4">
    <location>
        <position position="1"/>
    </location>
</feature>
<keyword evidence="3" id="KW-0732">Signal</keyword>
<dbReference type="Proteomes" id="UP000292702">
    <property type="component" value="Unassembled WGS sequence"/>
</dbReference>
<feature type="signal peptide" evidence="3">
    <location>
        <begin position="1"/>
        <end position="24"/>
    </location>
</feature>
<accession>A0A4R0R593</accession>
<sequence>IPTTLRLTPLVLKSLLWFCIGLSANHLSPGSTSLPMVLPTSSSMVSSSGVALAEARNRGLAFSRLTLSPWCCTIHASPVSTIVASSTVLLLASFMRSSNLLPTLLDSTISLWLSTDPSASHLPSATASTTSLPLALLMRWSVAPSRSVVLAEARRIKLASPRPRARTRRTQSLNRRYNRRRRSESNNRRLLGAVAGVVPNGRRPSLLAMLLALLLLPPTLLDLLLAAWLRT</sequence>
<keyword evidence="2" id="KW-0472">Membrane</keyword>